<comment type="caution">
    <text evidence="8">The sequence shown here is derived from an EMBL/GenBank/DDBJ whole genome shotgun (WGS) entry which is preliminary data.</text>
</comment>
<keyword evidence="3 7" id="KW-1133">Transmembrane helix</keyword>
<dbReference type="PANTHER" id="PTHR30518">
    <property type="entry name" value="ENDOLYTIC MUREIN TRANSGLYCOSYLASE"/>
    <property type="match status" value="1"/>
</dbReference>
<comment type="function">
    <text evidence="7">Functions as a peptidoglycan terminase that cleaves nascent peptidoglycan strands endolytically to terminate their elongation.</text>
</comment>
<keyword evidence="4 7" id="KW-0472">Membrane</keyword>
<evidence type="ECO:0000313" key="9">
    <source>
        <dbReference type="Proteomes" id="UP000248330"/>
    </source>
</evidence>
<dbReference type="Gene3D" id="3.30.1490.480">
    <property type="entry name" value="Endolytic murein transglycosylase"/>
    <property type="match status" value="1"/>
</dbReference>
<dbReference type="InterPro" id="IPR003770">
    <property type="entry name" value="MLTG-like"/>
</dbReference>
<dbReference type="GO" id="GO:0008932">
    <property type="term" value="F:lytic endotransglycosylase activity"/>
    <property type="evidence" value="ECO:0007669"/>
    <property type="project" value="UniProtKB-UniRule"/>
</dbReference>
<dbReference type="HAMAP" id="MF_02065">
    <property type="entry name" value="MltG"/>
    <property type="match status" value="1"/>
</dbReference>
<evidence type="ECO:0000256" key="4">
    <source>
        <dbReference type="ARBA" id="ARBA00023136"/>
    </source>
</evidence>
<reference evidence="8 9" key="1">
    <citation type="submission" date="2018-04" db="EMBL/GenBank/DDBJ databases">
        <title>Genomic Encyclopedia of Type Strains, Phase IV (KMG-IV): sequencing the most valuable type-strain genomes for metagenomic binning, comparative biology and taxonomic classification.</title>
        <authorList>
            <person name="Goeker M."/>
        </authorList>
    </citation>
    <scope>NUCLEOTIDE SEQUENCE [LARGE SCALE GENOMIC DNA]</scope>
    <source>
        <strain evidence="8 9">DSM 104150</strain>
    </source>
</reference>
<evidence type="ECO:0000256" key="6">
    <source>
        <dbReference type="ARBA" id="ARBA00023316"/>
    </source>
</evidence>
<dbReference type="Gene3D" id="3.30.160.60">
    <property type="entry name" value="Classic Zinc Finger"/>
    <property type="match status" value="1"/>
</dbReference>
<protein>
    <recommendedName>
        <fullName evidence="7">Endolytic murein transglycosylase</fullName>
        <ecNumber evidence="7">4.2.2.29</ecNumber>
    </recommendedName>
    <alternativeName>
        <fullName evidence="7">Peptidoglycan lytic transglycosylase</fullName>
    </alternativeName>
    <alternativeName>
        <fullName evidence="7">Peptidoglycan polymerization terminase</fullName>
    </alternativeName>
</protein>
<keyword evidence="7" id="KW-0997">Cell inner membrane</keyword>
<dbReference type="CDD" id="cd08010">
    <property type="entry name" value="MltG_like"/>
    <property type="match status" value="1"/>
</dbReference>
<comment type="similarity">
    <text evidence="7">Belongs to the transglycosylase MltG family.</text>
</comment>
<gene>
    <name evidence="7" type="primary">mltG</name>
    <name evidence="8" type="ORF">C8D93_101679</name>
</gene>
<dbReference type="RefSeq" id="WP_110263725.1">
    <property type="nucleotide sequence ID" value="NZ_CAKZQT010000007.1"/>
</dbReference>
<evidence type="ECO:0000256" key="5">
    <source>
        <dbReference type="ARBA" id="ARBA00023239"/>
    </source>
</evidence>
<dbReference type="OrthoDB" id="9814591at2"/>
<organism evidence="8 9">
    <name type="scientific">Sinimarinibacterium flocculans</name>
    <dbReference type="NCBI Taxonomy" id="985250"/>
    <lineage>
        <taxon>Bacteria</taxon>
        <taxon>Pseudomonadati</taxon>
        <taxon>Pseudomonadota</taxon>
        <taxon>Gammaproteobacteria</taxon>
        <taxon>Nevskiales</taxon>
        <taxon>Nevskiaceae</taxon>
        <taxon>Sinimarinibacterium</taxon>
    </lineage>
</organism>
<dbReference type="PANTHER" id="PTHR30518:SF2">
    <property type="entry name" value="ENDOLYTIC MUREIN TRANSGLYCOSYLASE"/>
    <property type="match status" value="1"/>
</dbReference>
<dbReference type="FunFam" id="3.30.160.60:FF:000242">
    <property type="entry name" value="Endolytic murein transglycosylase"/>
    <property type="match status" value="1"/>
</dbReference>
<comment type="catalytic activity">
    <reaction evidence="7">
        <text>a peptidoglycan chain = a peptidoglycan chain with N-acetyl-1,6-anhydromuramyl-[peptide] at the reducing end + a peptidoglycan chain with N-acetylglucosamine at the non-reducing end.</text>
        <dbReference type="EC" id="4.2.2.29"/>
    </reaction>
</comment>
<dbReference type="AlphaFoldDB" id="A0A318ELA7"/>
<proteinExistence type="inferred from homology"/>
<evidence type="ECO:0000256" key="2">
    <source>
        <dbReference type="ARBA" id="ARBA00022692"/>
    </source>
</evidence>
<keyword evidence="9" id="KW-1185">Reference proteome</keyword>
<dbReference type="GO" id="GO:0009252">
    <property type="term" value="P:peptidoglycan biosynthetic process"/>
    <property type="evidence" value="ECO:0007669"/>
    <property type="project" value="UniProtKB-UniRule"/>
</dbReference>
<evidence type="ECO:0000256" key="7">
    <source>
        <dbReference type="HAMAP-Rule" id="MF_02065"/>
    </source>
</evidence>
<dbReference type="GO" id="GO:0071555">
    <property type="term" value="P:cell wall organization"/>
    <property type="evidence" value="ECO:0007669"/>
    <property type="project" value="UniProtKB-KW"/>
</dbReference>
<sequence length="333" mass="36821">MRTVFRLLAVLAIATTALVIDAARVLHLPLRSGDDATLMVEPGTSASALVRQVADSGWLEAQPRSAWYLQVYARLTGLATQLKAGEYAVSAGTSAAGLLQLIADGRTILYELRLVEGWTFRQALAAVHAHPQLRKTLETGDGEAVMAAIGREGVHPEGRLFPDTYRFSRDTTDVAFLRRAADMMERTLAQEWAQREEGLPYATPEEALTMASIVEKETGVEHERNEVAGVFVRRLQLGMRLQTDPTVIYGLGEAFDGNLRRDHLRTDGDYNTYLRWGLPPSPICLPGRASIRAALHPAPGKSLYFVSRGDGTHQFSETLEEHNAAVRKYQLRR</sequence>
<evidence type="ECO:0000256" key="3">
    <source>
        <dbReference type="ARBA" id="ARBA00022989"/>
    </source>
</evidence>
<dbReference type="NCBIfam" id="TIGR00247">
    <property type="entry name" value="endolytic transglycosylase MltG"/>
    <property type="match status" value="1"/>
</dbReference>
<feature type="site" description="Important for catalytic activity" evidence="7">
    <location>
        <position position="217"/>
    </location>
</feature>
<dbReference type="EMBL" id="QICN01000001">
    <property type="protein sequence ID" value="PXV71624.1"/>
    <property type="molecule type" value="Genomic_DNA"/>
</dbReference>
<keyword evidence="6 7" id="KW-0961">Cell wall biogenesis/degradation</keyword>
<accession>A0A318ELA7</accession>
<evidence type="ECO:0000313" key="8">
    <source>
        <dbReference type="EMBL" id="PXV71624.1"/>
    </source>
</evidence>
<dbReference type="Pfam" id="PF02618">
    <property type="entry name" value="YceG"/>
    <property type="match status" value="1"/>
</dbReference>
<dbReference type="GO" id="GO:0005886">
    <property type="term" value="C:plasma membrane"/>
    <property type="evidence" value="ECO:0007669"/>
    <property type="project" value="UniProtKB-UniRule"/>
</dbReference>
<dbReference type="Proteomes" id="UP000248330">
    <property type="component" value="Unassembled WGS sequence"/>
</dbReference>
<keyword evidence="2 7" id="KW-0812">Transmembrane</keyword>
<dbReference type="EC" id="4.2.2.29" evidence="7"/>
<keyword evidence="1 7" id="KW-1003">Cell membrane</keyword>
<name>A0A318ELA7_9GAMM</name>
<keyword evidence="5 7" id="KW-0456">Lyase</keyword>
<evidence type="ECO:0000256" key="1">
    <source>
        <dbReference type="ARBA" id="ARBA00022475"/>
    </source>
</evidence>